<dbReference type="InterPro" id="IPR052895">
    <property type="entry name" value="HetReg/Transcr_Mod"/>
</dbReference>
<dbReference type="HOGENOM" id="CLU_552124_0_0_1"/>
<sequence>MMAIRFLVLFFAGGSIAGAIAQTFDTNRTTDQPMVQAAETENDMDNVDLGSDYISPKVHANISHTQTDAFPSTRNSSVANTTAPYTNKASNAVRALEAKIARDICRDHLSMPLPGQTYRTTSNTTTRLVQVPHNPGFLECLGWRLRRTFLQPNIYTPLPSPSHIRVLFIQPGVNEDTLVASFELLDLNAANIRFEAISYQWSECGGQKAPMRLVGEQMSMNAYLRSILLHLRREQHIRVVWADALCINQSDHAERLQQVSIMQKIYSQAFRVIGFVGKDYTHASMCFNAIKALTSAWFEVRKSFGQDDSTSSTPGNIYGRVMNEASMGRIVEVFQSGYWKRLWVVQELVSSRRAIIRWGDAEMSWTLLGLATTLIRNNKSLMTMFNRIDKSKKSPGPFQGSPDARTGLMNAYLMYRMSSTQFRGDSMSFLDAFRVDTRGQNARLYLQTIAYSQMGYTVASFTGSIKLMMNPLRSSPRSGIRRYSTLTFQHGYHVGM</sequence>
<proteinExistence type="predicted"/>
<dbReference type="PANTHER" id="PTHR24148">
    <property type="entry name" value="ANKYRIN REPEAT DOMAIN-CONTAINING PROTEIN 39 HOMOLOG-RELATED"/>
    <property type="match status" value="1"/>
</dbReference>
<feature type="domain" description="Heterokaryon incompatibility" evidence="2">
    <location>
        <begin position="194"/>
        <end position="347"/>
    </location>
</feature>
<evidence type="ECO:0000313" key="3">
    <source>
        <dbReference type="EMBL" id="ENH64963.1"/>
    </source>
</evidence>
<keyword evidence="1" id="KW-0732">Signal</keyword>
<dbReference type="VEuPathDB" id="FungiDB:FOC1_g10005734"/>
<dbReference type="STRING" id="1229664.N4TN08"/>
<reference evidence="4" key="1">
    <citation type="submission" date="2012-09" db="EMBL/GenBank/DDBJ databases">
        <title>Genome sequencing and comparative transcriptomics of race 1 and race 4 of banana pathogen: Fusarium oxysporum f. sp. cubense.</title>
        <authorList>
            <person name="Fang X."/>
            <person name="Huang J."/>
        </authorList>
    </citation>
    <scope>NUCLEOTIDE SEQUENCE [LARGE SCALE GENOMIC DNA]</scope>
    <source>
        <strain evidence="4">race 1</strain>
    </source>
</reference>
<dbReference type="PANTHER" id="PTHR24148:SF64">
    <property type="entry name" value="HETEROKARYON INCOMPATIBILITY DOMAIN-CONTAINING PROTEIN"/>
    <property type="match status" value="1"/>
</dbReference>
<organism evidence="3 4">
    <name type="scientific">Fusarium oxysporum f. sp. cubense (strain race 1)</name>
    <name type="common">Panama disease fungus</name>
    <dbReference type="NCBI Taxonomy" id="1229664"/>
    <lineage>
        <taxon>Eukaryota</taxon>
        <taxon>Fungi</taxon>
        <taxon>Dikarya</taxon>
        <taxon>Ascomycota</taxon>
        <taxon>Pezizomycotina</taxon>
        <taxon>Sordariomycetes</taxon>
        <taxon>Hypocreomycetidae</taxon>
        <taxon>Hypocreales</taxon>
        <taxon>Nectriaceae</taxon>
        <taxon>Fusarium</taxon>
        <taxon>Fusarium oxysporum species complex</taxon>
    </lineage>
</organism>
<feature type="signal peptide" evidence="1">
    <location>
        <begin position="1"/>
        <end position="21"/>
    </location>
</feature>
<dbReference type="OrthoDB" id="4587016at2759"/>
<protein>
    <submittedName>
        <fullName evidence="3">Heterokaryon incompatibility protein 6, OR allele</fullName>
    </submittedName>
</protein>
<name>N4TN08_FUSC1</name>
<dbReference type="OMA" id="DYTHASM"/>
<evidence type="ECO:0000259" key="2">
    <source>
        <dbReference type="Pfam" id="PF06985"/>
    </source>
</evidence>
<dbReference type="InterPro" id="IPR010730">
    <property type="entry name" value="HET"/>
</dbReference>
<gene>
    <name evidence="3" type="ORF">FOC1_g10005734</name>
</gene>
<feature type="chain" id="PRO_5004120022" evidence="1">
    <location>
        <begin position="22"/>
        <end position="496"/>
    </location>
</feature>
<dbReference type="Pfam" id="PF06985">
    <property type="entry name" value="HET"/>
    <property type="match status" value="1"/>
</dbReference>
<dbReference type="Proteomes" id="UP000016928">
    <property type="component" value="Unassembled WGS sequence"/>
</dbReference>
<dbReference type="EMBL" id="KB730516">
    <property type="protein sequence ID" value="ENH64963.1"/>
    <property type="molecule type" value="Genomic_DNA"/>
</dbReference>
<evidence type="ECO:0000313" key="4">
    <source>
        <dbReference type="Proteomes" id="UP000016928"/>
    </source>
</evidence>
<reference evidence="4" key="2">
    <citation type="journal article" date="2014" name="PLoS ONE">
        <title>Genome and Transcriptome Analysis of the Fungal Pathogen Fusarium oxysporum f. sp. cubense Causing Banana Vascular Wilt Disease.</title>
        <authorList>
            <person name="Guo L."/>
            <person name="Han L."/>
            <person name="Yang L."/>
            <person name="Zeng H."/>
            <person name="Fan D."/>
            <person name="Zhu Y."/>
            <person name="Feng Y."/>
            <person name="Wang G."/>
            <person name="Peng C."/>
            <person name="Jiang X."/>
            <person name="Zhou D."/>
            <person name="Ni P."/>
            <person name="Liang C."/>
            <person name="Liu L."/>
            <person name="Wang J."/>
            <person name="Mao C."/>
            <person name="Fang X."/>
            <person name="Peng M."/>
            <person name="Huang J."/>
        </authorList>
    </citation>
    <scope>NUCLEOTIDE SEQUENCE [LARGE SCALE GENOMIC DNA]</scope>
    <source>
        <strain evidence="4">race 1</strain>
    </source>
</reference>
<accession>N4TN08</accession>
<evidence type="ECO:0000256" key="1">
    <source>
        <dbReference type="SAM" id="SignalP"/>
    </source>
</evidence>
<dbReference type="AlphaFoldDB" id="N4TN08"/>